<evidence type="ECO:0000313" key="1">
    <source>
        <dbReference type="EMBL" id="DAE06262.1"/>
    </source>
</evidence>
<name>A0A8S5PGP3_9CAUD</name>
<dbReference type="EMBL" id="BK015432">
    <property type="protein sequence ID" value="DAE06262.1"/>
    <property type="molecule type" value="Genomic_DNA"/>
</dbReference>
<sequence>MFFFYYSKHYSILQINIPQFYRLQCTNSTSCINSQSR</sequence>
<proteinExistence type="predicted"/>
<reference evidence="1" key="1">
    <citation type="journal article" date="2021" name="Proc. Natl. Acad. Sci. U.S.A.">
        <title>A Catalog of Tens of Thousands of Viruses from Human Metagenomes Reveals Hidden Associations with Chronic Diseases.</title>
        <authorList>
            <person name="Tisza M.J."/>
            <person name="Buck C.B."/>
        </authorList>
    </citation>
    <scope>NUCLEOTIDE SEQUENCE</scope>
    <source>
        <strain evidence="1">Ct3it16</strain>
    </source>
</reference>
<organism evidence="1">
    <name type="scientific">Myoviridae sp. ct3it16</name>
    <dbReference type="NCBI Taxonomy" id="2825027"/>
    <lineage>
        <taxon>Viruses</taxon>
        <taxon>Duplodnaviria</taxon>
        <taxon>Heunggongvirae</taxon>
        <taxon>Uroviricota</taxon>
        <taxon>Caudoviricetes</taxon>
    </lineage>
</organism>
<accession>A0A8S5PGP3</accession>
<protein>
    <submittedName>
        <fullName evidence="1">Uncharacterized protein</fullName>
    </submittedName>
</protein>